<dbReference type="InterPro" id="IPR050738">
    <property type="entry name" value="Sulfatase"/>
</dbReference>
<gene>
    <name evidence="3" type="ORF">IPO85_14195</name>
</gene>
<protein>
    <submittedName>
        <fullName evidence="3">Sulfatase-like hydrolase/transferase</fullName>
    </submittedName>
</protein>
<dbReference type="Proteomes" id="UP000808349">
    <property type="component" value="Unassembled WGS sequence"/>
</dbReference>
<comment type="similarity">
    <text evidence="1">Belongs to the sulfatase family.</text>
</comment>
<dbReference type="PANTHER" id="PTHR42693">
    <property type="entry name" value="ARYLSULFATASE FAMILY MEMBER"/>
    <property type="match status" value="1"/>
</dbReference>
<evidence type="ECO:0000313" key="3">
    <source>
        <dbReference type="EMBL" id="MBK9718633.1"/>
    </source>
</evidence>
<comment type="caution">
    <text evidence="3">The sequence shown here is derived from an EMBL/GenBank/DDBJ whole genome shotgun (WGS) entry which is preliminary data.</text>
</comment>
<evidence type="ECO:0000256" key="1">
    <source>
        <dbReference type="ARBA" id="ARBA00008779"/>
    </source>
</evidence>
<proteinExistence type="inferred from homology"/>
<dbReference type="PANTHER" id="PTHR42693:SF33">
    <property type="entry name" value="ARYLSULFATASE"/>
    <property type="match status" value="1"/>
</dbReference>
<dbReference type="Gene3D" id="3.40.720.10">
    <property type="entry name" value="Alkaline Phosphatase, subunit A"/>
    <property type="match status" value="1"/>
</dbReference>
<dbReference type="SUPFAM" id="SSF53649">
    <property type="entry name" value="Alkaline phosphatase-like"/>
    <property type="match status" value="1"/>
</dbReference>
<keyword evidence="3" id="KW-0378">Hydrolase</keyword>
<sequence>MSNPVCSSTRAGILTGRYSFRTNVGGIVGGEGGSNPLDTSETTIPKLLKIYNPNIAKANIGKWHLHQPMPVANLKFPNVLGYDHYEGGFIGQLTSFTNWTKHTNGVASTITNYATTENIDNAVSWIKLQKSNPFFLWLAFNAPHAPFHLPPAHLHKYTGLSGTKQDIMQNPKSYLKRLCKL</sequence>
<reference evidence="3 4" key="1">
    <citation type="submission" date="2020-10" db="EMBL/GenBank/DDBJ databases">
        <title>Connecting structure to function with the recovery of over 1000 high-quality activated sludge metagenome-assembled genomes encoding full-length rRNA genes using long-read sequencing.</title>
        <authorList>
            <person name="Singleton C.M."/>
            <person name="Petriglieri F."/>
            <person name="Kristensen J.M."/>
            <person name="Kirkegaard R.H."/>
            <person name="Michaelsen T.Y."/>
            <person name="Andersen M.H."/>
            <person name="Karst S.M."/>
            <person name="Dueholm M.S."/>
            <person name="Nielsen P.H."/>
            <person name="Albertsen M."/>
        </authorList>
    </citation>
    <scope>NUCLEOTIDE SEQUENCE [LARGE SCALE GENOMIC DNA]</scope>
    <source>
        <strain evidence="3">Ribe_18-Q3-R11-54_BAT3C.373</strain>
    </source>
</reference>
<dbReference type="InterPro" id="IPR000917">
    <property type="entry name" value="Sulfatase_N"/>
</dbReference>
<name>A0A9D7XIF8_9BACT</name>
<dbReference type="AlphaFoldDB" id="A0A9D7XIF8"/>
<dbReference type="GO" id="GO:0004065">
    <property type="term" value="F:arylsulfatase activity"/>
    <property type="evidence" value="ECO:0007669"/>
    <property type="project" value="TreeGrafter"/>
</dbReference>
<organism evidence="3 4">
    <name type="scientific">Candidatus Defluviibacterium haderslevense</name>
    <dbReference type="NCBI Taxonomy" id="2981993"/>
    <lineage>
        <taxon>Bacteria</taxon>
        <taxon>Pseudomonadati</taxon>
        <taxon>Bacteroidota</taxon>
        <taxon>Saprospiria</taxon>
        <taxon>Saprospirales</taxon>
        <taxon>Saprospiraceae</taxon>
        <taxon>Candidatus Defluviibacterium</taxon>
    </lineage>
</organism>
<accession>A0A9D7XIF8</accession>
<dbReference type="InterPro" id="IPR017850">
    <property type="entry name" value="Alkaline_phosphatase_core_sf"/>
</dbReference>
<dbReference type="EMBL" id="JADKFW010000012">
    <property type="protein sequence ID" value="MBK9718633.1"/>
    <property type="molecule type" value="Genomic_DNA"/>
</dbReference>
<evidence type="ECO:0000259" key="2">
    <source>
        <dbReference type="Pfam" id="PF00884"/>
    </source>
</evidence>
<feature type="domain" description="Sulfatase N-terminal" evidence="2">
    <location>
        <begin position="3"/>
        <end position="174"/>
    </location>
</feature>
<dbReference type="Pfam" id="PF00884">
    <property type="entry name" value="Sulfatase"/>
    <property type="match status" value="1"/>
</dbReference>
<evidence type="ECO:0000313" key="4">
    <source>
        <dbReference type="Proteomes" id="UP000808349"/>
    </source>
</evidence>